<keyword evidence="1" id="KW-0547">Nucleotide-binding</keyword>
<feature type="compositionally biased region" description="Gly residues" evidence="3">
    <location>
        <begin position="216"/>
        <end position="227"/>
    </location>
</feature>
<dbReference type="PROSITE" id="PS51419">
    <property type="entry name" value="RAB"/>
    <property type="match status" value="1"/>
</dbReference>
<dbReference type="OrthoDB" id="9989112at2759"/>
<dbReference type="NCBIfam" id="TIGR00231">
    <property type="entry name" value="small_GTP"/>
    <property type="match status" value="1"/>
</dbReference>
<evidence type="ECO:0000256" key="3">
    <source>
        <dbReference type="SAM" id="MobiDB-lite"/>
    </source>
</evidence>
<evidence type="ECO:0000313" key="4">
    <source>
        <dbReference type="EMBL" id="PWN26898.1"/>
    </source>
</evidence>
<dbReference type="SMART" id="SM00175">
    <property type="entry name" value="RAB"/>
    <property type="match status" value="1"/>
</dbReference>
<dbReference type="RefSeq" id="XP_025361510.1">
    <property type="nucleotide sequence ID" value="XM_025503902.1"/>
</dbReference>
<organism evidence="4 5">
    <name type="scientific">Jaminaea rosea</name>
    <dbReference type="NCBI Taxonomy" id="1569628"/>
    <lineage>
        <taxon>Eukaryota</taxon>
        <taxon>Fungi</taxon>
        <taxon>Dikarya</taxon>
        <taxon>Basidiomycota</taxon>
        <taxon>Ustilaginomycotina</taxon>
        <taxon>Exobasidiomycetes</taxon>
        <taxon>Microstromatales</taxon>
        <taxon>Microstromatales incertae sedis</taxon>
        <taxon>Jaminaea</taxon>
    </lineage>
</organism>
<keyword evidence="2" id="KW-0342">GTP-binding</keyword>
<protein>
    <submittedName>
        <fullName evidence="4">Putative ras-related protein rab-18</fullName>
    </submittedName>
</protein>
<feature type="region of interest" description="Disordered" evidence="3">
    <location>
        <begin position="192"/>
        <end position="227"/>
    </location>
</feature>
<evidence type="ECO:0000256" key="2">
    <source>
        <dbReference type="ARBA" id="ARBA00023134"/>
    </source>
</evidence>
<dbReference type="SUPFAM" id="SSF52540">
    <property type="entry name" value="P-loop containing nucleoside triphosphate hydrolases"/>
    <property type="match status" value="1"/>
</dbReference>
<dbReference type="GeneID" id="37025725"/>
<dbReference type="FunFam" id="3.40.50.300:FF:001329">
    <property type="entry name" value="Small GTP-binding protein, putative"/>
    <property type="match status" value="1"/>
</dbReference>
<dbReference type="SMART" id="SM00174">
    <property type="entry name" value="RHO"/>
    <property type="match status" value="1"/>
</dbReference>
<dbReference type="GO" id="GO:0005525">
    <property type="term" value="F:GTP binding"/>
    <property type="evidence" value="ECO:0007669"/>
    <property type="project" value="UniProtKB-KW"/>
</dbReference>
<evidence type="ECO:0000256" key="1">
    <source>
        <dbReference type="ARBA" id="ARBA00022741"/>
    </source>
</evidence>
<name>A0A316UQ32_9BASI</name>
<reference evidence="4 5" key="1">
    <citation type="journal article" date="2018" name="Mol. Biol. Evol.">
        <title>Broad Genomic Sampling Reveals a Smut Pathogenic Ancestry of the Fungal Clade Ustilaginomycotina.</title>
        <authorList>
            <person name="Kijpornyongpan T."/>
            <person name="Mondo S.J."/>
            <person name="Barry K."/>
            <person name="Sandor L."/>
            <person name="Lee J."/>
            <person name="Lipzen A."/>
            <person name="Pangilinan J."/>
            <person name="LaButti K."/>
            <person name="Hainaut M."/>
            <person name="Henrissat B."/>
            <person name="Grigoriev I.V."/>
            <person name="Spatafora J.W."/>
            <person name="Aime M.C."/>
        </authorList>
    </citation>
    <scope>NUCLEOTIDE SEQUENCE [LARGE SCALE GENOMIC DNA]</scope>
    <source>
        <strain evidence="4 5">MCA 5214</strain>
    </source>
</reference>
<dbReference type="Proteomes" id="UP000245884">
    <property type="component" value="Unassembled WGS sequence"/>
</dbReference>
<accession>A0A316UQ32</accession>
<dbReference type="PRINTS" id="PR00449">
    <property type="entry name" value="RASTRNSFRMNG"/>
</dbReference>
<dbReference type="Pfam" id="PF00071">
    <property type="entry name" value="Ras"/>
    <property type="match status" value="1"/>
</dbReference>
<dbReference type="InterPro" id="IPR050227">
    <property type="entry name" value="Rab"/>
</dbReference>
<dbReference type="SMART" id="SM00173">
    <property type="entry name" value="RAS"/>
    <property type="match status" value="1"/>
</dbReference>
<dbReference type="PROSITE" id="PS51420">
    <property type="entry name" value="RHO"/>
    <property type="match status" value="1"/>
</dbReference>
<dbReference type="InterPro" id="IPR027417">
    <property type="entry name" value="P-loop_NTPase"/>
</dbReference>
<keyword evidence="5" id="KW-1185">Reference proteome</keyword>
<dbReference type="InterPro" id="IPR001806">
    <property type="entry name" value="Small_GTPase"/>
</dbReference>
<dbReference type="GO" id="GO:0003924">
    <property type="term" value="F:GTPase activity"/>
    <property type="evidence" value="ECO:0007669"/>
    <property type="project" value="InterPro"/>
</dbReference>
<dbReference type="InterPro" id="IPR005225">
    <property type="entry name" value="Small_GTP-bd"/>
</dbReference>
<dbReference type="EMBL" id="KZ819670">
    <property type="protein sequence ID" value="PWN26898.1"/>
    <property type="molecule type" value="Genomic_DNA"/>
</dbReference>
<dbReference type="AlphaFoldDB" id="A0A316UQ32"/>
<dbReference type="PANTHER" id="PTHR47977">
    <property type="entry name" value="RAS-RELATED PROTEIN RAB"/>
    <property type="match status" value="1"/>
</dbReference>
<proteinExistence type="predicted"/>
<evidence type="ECO:0000313" key="5">
    <source>
        <dbReference type="Proteomes" id="UP000245884"/>
    </source>
</evidence>
<dbReference type="STRING" id="1569628.A0A316UQ32"/>
<sequence length="227" mass="24507">MSSSSSSSLPIPTLKLLLIGSSSVGKSSLLLRFTNDDFLPPEESTATIGIDYQIKTITLADGRKFRLSLWDTAGQERFRTLTSSYYRGAQGVVVVYDVTSRESFEGLEGWFDELDTFAPRSSDENGPGVVRCLVGNKVDRDLARVVTEEEGREMAKRRGAKLFVEASAKEGRGVQEAFDELVEEIISTPALWQSQPNSATRPGDRLPGSVNLASGGDQGANSGGCSC</sequence>
<gene>
    <name evidence="4" type="ORF">BDZ90DRAFT_194413</name>
</gene>
<dbReference type="PROSITE" id="PS51417">
    <property type="entry name" value="ARF"/>
    <property type="match status" value="1"/>
</dbReference>
<dbReference type="PROSITE" id="PS51421">
    <property type="entry name" value="RAS"/>
    <property type="match status" value="1"/>
</dbReference>
<dbReference type="Gene3D" id="3.40.50.300">
    <property type="entry name" value="P-loop containing nucleotide triphosphate hydrolases"/>
    <property type="match status" value="1"/>
</dbReference>